<dbReference type="PANTHER" id="PTHR15215:SF2">
    <property type="entry name" value="PROTEIN THEMIS2"/>
    <property type="match status" value="1"/>
</dbReference>
<feature type="region of interest" description="Disordered" evidence="2">
    <location>
        <begin position="439"/>
        <end position="485"/>
    </location>
</feature>
<dbReference type="Ensembl" id="ENSTRUT00000015910.3">
    <property type="protein sequence ID" value="ENSTRUP00000015840.3"/>
    <property type="gene ID" value="ENSTRUG00000030776.1"/>
</dbReference>
<evidence type="ECO:0000256" key="1">
    <source>
        <dbReference type="ARBA" id="ARBA00006414"/>
    </source>
</evidence>
<name>H2STV3_TAKRU</name>
<feature type="compositionally biased region" description="Polar residues" evidence="2">
    <location>
        <begin position="467"/>
        <end position="480"/>
    </location>
</feature>
<feature type="domain" description="CABIT" evidence="3">
    <location>
        <begin position="176"/>
        <end position="383"/>
    </location>
</feature>
<evidence type="ECO:0000256" key="2">
    <source>
        <dbReference type="SAM" id="MobiDB-lite"/>
    </source>
</evidence>
<evidence type="ECO:0000259" key="3">
    <source>
        <dbReference type="Pfam" id="PF12736"/>
    </source>
</evidence>
<dbReference type="AlphaFoldDB" id="H2STV3"/>
<evidence type="ECO:0000313" key="4">
    <source>
        <dbReference type="Ensembl" id="ENSTRUP00000015840.3"/>
    </source>
</evidence>
<protein>
    <submittedName>
        <fullName evidence="4">Thymocyte selection associated family member 2</fullName>
    </submittedName>
</protein>
<dbReference type="InterPro" id="IPR025946">
    <property type="entry name" value="CABIT_dom"/>
</dbReference>
<dbReference type="GO" id="GO:0005737">
    <property type="term" value="C:cytoplasm"/>
    <property type="evidence" value="ECO:0007669"/>
    <property type="project" value="TreeGrafter"/>
</dbReference>
<feature type="compositionally biased region" description="Basic and acidic residues" evidence="2">
    <location>
        <begin position="457"/>
        <end position="466"/>
    </location>
</feature>
<reference evidence="4" key="2">
    <citation type="submission" date="2025-08" db="UniProtKB">
        <authorList>
            <consortium name="Ensembl"/>
        </authorList>
    </citation>
    <scope>IDENTIFICATION</scope>
</reference>
<keyword evidence="5" id="KW-1185">Reference proteome</keyword>
<dbReference type="InterPro" id="IPR039671">
    <property type="entry name" value="THEMIS"/>
</dbReference>
<accession>H2STV3</accession>
<feature type="domain" description="CABIT" evidence="3">
    <location>
        <begin position="16"/>
        <end position="156"/>
    </location>
</feature>
<dbReference type="Pfam" id="PF12736">
    <property type="entry name" value="CABIT"/>
    <property type="match status" value="2"/>
</dbReference>
<dbReference type="FunCoup" id="H2STV3">
    <property type="interactions" value="768"/>
</dbReference>
<evidence type="ECO:0000313" key="5">
    <source>
        <dbReference type="Proteomes" id="UP000005226"/>
    </source>
</evidence>
<dbReference type="GO" id="GO:0005634">
    <property type="term" value="C:nucleus"/>
    <property type="evidence" value="ECO:0007669"/>
    <property type="project" value="TreeGrafter"/>
</dbReference>
<comment type="similarity">
    <text evidence="1">Belongs to the themis family.</text>
</comment>
<reference evidence="4 5" key="1">
    <citation type="journal article" date="2011" name="Genome Biol. Evol.">
        <title>Integration of the genetic map and genome assembly of fugu facilitates insights into distinct features of genome evolution in teleosts and mammals.</title>
        <authorList>
            <person name="Kai W."/>
            <person name="Kikuchi K."/>
            <person name="Tohari S."/>
            <person name="Chew A.K."/>
            <person name="Tay A."/>
            <person name="Fujiwara A."/>
            <person name="Hosoya S."/>
            <person name="Suetake H."/>
            <person name="Naruse K."/>
            <person name="Brenner S."/>
            <person name="Suzuki Y."/>
            <person name="Venkatesh B."/>
        </authorList>
    </citation>
    <scope>NUCLEOTIDE SEQUENCE [LARGE SCALE GENOMIC DNA]</scope>
</reference>
<dbReference type="Proteomes" id="UP000005226">
    <property type="component" value="Chromosome 7"/>
</dbReference>
<dbReference type="GO" id="GO:0050852">
    <property type="term" value="P:T cell receptor signaling pathway"/>
    <property type="evidence" value="ECO:0007669"/>
    <property type="project" value="TreeGrafter"/>
</dbReference>
<organism evidence="4 5">
    <name type="scientific">Takifugu rubripes</name>
    <name type="common">Japanese pufferfish</name>
    <name type="synonym">Fugu rubripes</name>
    <dbReference type="NCBI Taxonomy" id="31033"/>
    <lineage>
        <taxon>Eukaryota</taxon>
        <taxon>Metazoa</taxon>
        <taxon>Chordata</taxon>
        <taxon>Craniata</taxon>
        <taxon>Vertebrata</taxon>
        <taxon>Euteleostomi</taxon>
        <taxon>Actinopterygii</taxon>
        <taxon>Neopterygii</taxon>
        <taxon>Teleostei</taxon>
        <taxon>Neoteleostei</taxon>
        <taxon>Acanthomorphata</taxon>
        <taxon>Eupercaria</taxon>
        <taxon>Tetraodontiformes</taxon>
        <taxon>Tetradontoidea</taxon>
        <taxon>Tetraodontidae</taxon>
        <taxon>Takifugu</taxon>
    </lineage>
</organism>
<dbReference type="OMA" id="YECEDEN"/>
<dbReference type="PANTHER" id="PTHR15215">
    <property type="entry name" value="CABIT DOMAIN-CONTAINING PROTEIN"/>
    <property type="match status" value="1"/>
</dbReference>
<reference evidence="4" key="3">
    <citation type="submission" date="2025-09" db="UniProtKB">
        <authorList>
            <consortium name="Ensembl"/>
        </authorList>
    </citation>
    <scope>IDENTIFICATION</scope>
</reference>
<proteinExistence type="inferred from homology"/>
<sequence length="499" mass="56390">MNRLIAAKMVTLMPVTLESSSSFTFTSCSKIAFENLTVGAGTVLTVLSIERKEGKEDKLRCKVQGHHEAAEVAIPLSVRGQFAECEQEECFTLQQILSSPLLNSRRFRFIGKKCDRPLVLTPVYQVHALMNLRKEILKFPSSLEVDVVDVTEDCKDVTFEKPLSLTEVLSEPKESFPVVVNILEPPKSFSLLKCNWMPQLSLHQHLVFHKAGTTGMVILSSMKNRKTQKYFLVSDIYGGRFRRQPREFNSVYELYVASLQAPGLRVSVTKNSKEVEGEGLPVLSVGEQLEVVCHAGKSESVEALLCQRLPEPVILPLYMQNHFVEVLTENRKYSLKDLGKKFSLPLDIKVVSLDPKLQNDPLAGLPCLRIESTLFEPTILASFPHSPEYCFEIPAQWISMHVSFTTEPLPWHDNQPPTCHVESVTEVTNTFFYEFCKRDNTDAPPPPRPPKSYNDTCKQKPREHQSQRGSPTESLANLTLNVKKRPQAMLPEVSMDFIQ</sequence>
<dbReference type="HOGENOM" id="CLU_022319_1_0_1"/>
<dbReference type="GeneTree" id="ENSGT00530000063770"/>
<dbReference type="InParanoid" id="H2STV3"/>